<evidence type="ECO:0000259" key="5">
    <source>
        <dbReference type="PROSITE" id="PS50893"/>
    </source>
</evidence>
<dbReference type="InterPro" id="IPR013563">
    <property type="entry name" value="Oligopep_ABC_C"/>
</dbReference>
<gene>
    <name evidence="6" type="ORF">ACFPZN_27015</name>
</gene>
<dbReference type="Proteomes" id="UP001596074">
    <property type="component" value="Unassembled WGS sequence"/>
</dbReference>
<evidence type="ECO:0000256" key="3">
    <source>
        <dbReference type="ARBA" id="ARBA00022741"/>
    </source>
</evidence>
<accession>A0ABW1A2T0</accession>
<dbReference type="RefSeq" id="WP_378285006.1">
    <property type="nucleotide sequence ID" value="NZ_JBHSON010000041.1"/>
</dbReference>
<name>A0ABW1A2T0_9ACTN</name>
<evidence type="ECO:0000313" key="7">
    <source>
        <dbReference type="Proteomes" id="UP001596074"/>
    </source>
</evidence>
<dbReference type="PANTHER" id="PTHR43776">
    <property type="entry name" value="TRANSPORT ATP-BINDING PROTEIN"/>
    <property type="match status" value="1"/>
</dbReference>
<comment type="similarity">
    <text evidence="1">Belongs to the ABC transporter superfamily.</text>
</comment>
<keyword evidence="2" id="KW-0813">Transport</keyword>
<keyword evidence="3" id="KW-0547">Nucleotide-binding</keyword>
<keyword evidence="4 6" id="KW-0067">ATP-binding</keyword>
<dbReference type="PROSITE" id="PS00211">
    <property type="entry name" value="ABC_TRANSPORTER_1"/>
    <property type="match status" value="2"/>
</dbReference>
<evidence type="ECO:0000313" key="6">
    <source>
        <dbReference type="EMBL" id="MFC5749287.1"/>
    </source>
</evidence>
<dbReference type="PROSITE" id="PS50893">
    <property type="entry name" value="ABC_TRANSPORTER_2"/>
    <property type="match status" value="2"/>
</dbReference>
<dbReference type="SUPFAM" id="SSF52540">
    <property type="entry name" value="P-loop containing nucleoside triphosphate hydrolases"/>
    <property type="match status" value="2"/>
</dbReference>
<dbReference type="PANTHER" id="PTHR43776:SF7">
    <property type="entry name" value="D,D-DIPEPTIDE TRANSPORT ATP-BINDING PROTEIN DDPF-RELATED"/>
    <property type="match status" value="1"/>
</dbReference>
<organism evidence="6 7">
    <name type="scientific">Actinomadura rugatobispora</name>
    <dbReference type="NCBI Taxonomy" id="1994"/>
    <lineage>
        <taxon>Bacteria</taxon>
        <taxon>Bacillati</taxon>
        <taxon>Actinomycetota</taxon>
        <taxon>Actinomycetes</taxon>
        <taxon>Streptosporangiales</taxon>
        <taxon>Thermomonosporaceae</taxon>
        <taxon>Actinomadura</taxon>
    </lineage>
</organism>
<dbReference type="NCBIfam" id="NF007739">
    <property type="entry name" value="PRK10419.1"/>
    <property type="match status" value="2"/>
</dbReference>
<comment type="caution">
    <text evidence="6">The sequence shown here is derived from an EMBL/GenBank/DDBJ whole genome shotgun (WGS) entry which is preliminary data.</text>
</comment>
<dbReference type="InterPro" id="IPR050319">
    <property type="entry name" value="ABC_transp_ATP-bind"/>
</dbReference>
<proteinExistence type="inferred from homology"/>
<reference evidence="7" key="1">
    <citation type="journal article" date="2019" name="Int. J. Syst. Evol. Microbiol.">
        <title>The Global Catalogue of Microorganisms (GCM) 10K type strain sequencing project: providing services to taxonomists for standard genome sequencing and annotation.</title>
        <authorList>
            <consortium name="The Broad Institute Genomics Platform"/>
            <consortium name="The Broad Institute Genome Sequencing Center for Infectious Disease"/>
            <person name="Wu L."/>
            <person name="Ma J."/>
        </authorList>
    </citation>
    <scope>NUCLEOTIDE SEQUENCE [LARGE SCALE GENOMIC DNA]</scope>
    <source>
        <strain evidence="7">KCTC 42087</strain>
    </source>
</reference>
<evidence type="ECO:0000256" key="2">
    <source>
        <dbReference type="ARBA" id="ARBA00022448"/>
    </source>
</evidence>
<sequence>MAAESTADIVLDVEDLDVSYVRPRDLVAAVKGVSFRVRRGERLAVIGESGAGKSTIAGTLLGLLPGNAVTGSGTARFGDRDLLAIRSERVWNRIRGGSIAFIPQDPNIALDPVKRVGHQVDETVRLHRHRRDRRELRTLSIELLGQAGLPDAERVYDAYPHQLSGGQRQRVLIAIALGGEPELIIADEPTSGLDVTVQKLILDVLDDLVRARGLSVILITHDLAVAAQRTDSVVVLQDGRVVDRGRTAEVIASSDHPYTRQLFEAAPSRSARRLTATSDRAVRDRPGAEPLVTVEGLDKSYVTRGARSGKTVTRAVRDVGFAIAEGTTYGLVGESGSGKSTVARIVAGIDRPDRGTIAYRGRDVSHAGRAERRRLNRAVQYVFQNPYSSLDPRLDVAEIVTEPLHGFKVGAKGERLDRAAEALTAVGLDTTYLRRRPGELSGGQRQRVAIARAVALRPELIVLDEPTSALDVSVQAQVLQLLVDLQSEFGLTYLFISHDLGVIRLVSDRVGVLHNGVLVEEAPVEQIFTTPRQDYTRRLVDAIPGSTPHRVT</sequence>
<dbReference type="InterPro" id="IPR003593">
    <property type="entry name" value="AAA+_ATPase"/>
</dbReference>
<dbReference type="GO" id="GO:0005524">
    <property type="term" value="F:ATP binding"/>
    <property type="evidence" value="ECO:0007669"/>
    <property type="project" value="UniProtKB-KW"/>
</dbReference>
<dbReference type="NCBIfam" id="NF008453">
    <property type="entry name" value="PRK11308.1"/>
    <property type="match status" value="2"/>
</dbReference>
<dbReference type="Pfam" id="PF00005">
    <property type="entry name" value="ABC_tran"/>
    <property type="match status" value="2"/>
</dbReference>
<evidence type="ECO:0000256" key="1">
    <source>
        <dbReference type="ARBA" id="ARBA00005417"/>
    </source>
</evidence>
<dbReference type="Pfam" id="PF08352">
    <property type="entry name" value="oligo_HPY"/>
    <property type="match status" value="2"/>
</dbReference>
<dbReference type="InterPro" id="IPR027417">
    <property type="entry name" value="P-loop_NTPase"/>
</dbReference>
<dbReference type="EMBL" id="JBHSON010000041">
    <property type="protein sequence ID" value="MFC5749287.1"/>
    <property type="molecule type" value="Genomic_DNA"/>
</dbReference>
<protein>
    <submittedName>
        <fullName evidence="6">Dipeptide ABC transporter ATP-binding protein</fullName>
    </submittedName>
</protein>
<feature type="domain" description="ABC transporter" evidence="5">
    <location>
        <begin position="292"/>
        <end position="540"/>
    </location>
</feature>
<evidence type="ECO:0000256" key="4">
    <source>
        <dbReference type="ARBA" id="ARBA00022840"/>
    </source>
</evidence>
<dbReference type="InterPro" id="IPR017871">
    <property type="entry name" value="ABC_transporter-like_CS"/>
</dbReference>
<dbReference type="Gene3D" id="3.40.50.300">
    <property type="entry name" value="P-loop containing nucleotide triphosphate hydrolases"/>
    <property type="match status" value="2"/>
</dbReference>
<dbReference type="SMART" id="SM00382">
    <property type="entry name" value="AAA"/>
    <property type="match status" value="2"/>
</dbReference>
<dbReference type="InterPro" id="IPR003439">
    <property type="entry name" value="ABC_transporter-like_ATP-bd"/>
</dbReference>
<keyword evidence="7" id="KW-1185">Reference proteome</keyword>
<feature type="domain" description="ABC transporter" evidence="5">
    <location>
        <begin position="13"/>
        <end position="263"/>
    </location>
</feature>
<dbReference type="CDD" id="cd03257">
    <property type="entry name" value="ABC_NikE_OppD_transporters"/>
    <property type="match status" value="2"/>
</dbReference>